<reference evidence="1 2" key="1">
    <citation type="submission" date="2022-01" db="EMBL/GenBank/DDBJ databases">
        <title>Flavihumibacter sp. nov., isolated from sediment of a river.</title>
        <authorList>
            <person name="Liu H."/>
        </authorList>
    </citation>
    <scope>NUCLEOTIDE SEQUENCE [LARGE SCALE GENOMIC DNA]</scope>
    <source>
        <strain evidence="1 2">RY-1</strain>
    </source>
</reference>
<protein>
    <submittedName>
        <fullName evidence="1">Uncharacterized protein</fullName>
    </submittedName>
</protein>
<gene>
    <name evidence="1" type="ORF">L0U88_15940</name>
</gene>
<accession>A0ABS9BKP9</accession>
<evidence type="ECO:0000313" key="2">
    <source>
        <dbReference type="Proteomes" id="UP001200145"/>
    </source>
</evidence>
<dbReference type="EMBL" id="JAKEVY010000004">
    <property type="protein sequence ID" value="MCF1716132.1"/>
    <property type="molecule type" value="Genomic_DNA"/>
</dbReference>
<evidence type="ECO:0000313" key="1">
    <source>
        <dbReference type="EMBL" id="MCF1716132.1"/>
    </source>
</evidence>
<dbReference type="RefSeq" id="WP_234867082.1">
    <property type="nucleotide sequence ID" value="NZ_JAKEVY010000004.1"/>
</dbReference>
<organism evidence="1 2">
    <name type="scientific">Flavihumibacter fluminis</name>
    <dbReference type="NCBI Taxonomy" id="2909236"/>
    <lineage>
        <taxon>Bacteria</taxon>
        <taxon>Pseudomonadati</taxon>
        <taxon>Bacteroidota</taxon>
        <taxon>Chitinophagia</taxon>
        <taxon>Chitinophagales</taxon>
        <taxon>Chitinophagaceae</taxon>
        <taxon>Flavihumibacter</taxon>
    </lineage>
</organism>
<name>A0ABS9BKP9_9BACT</name>
<proteinExistence type="predicted"/>
<dbReference type="Proteomes" id="UP001200145">
    <property type="component" value="Unassembled WGS sequence"/>
</dbReference>
<keyword evidence="2" id="KW-1185">Reference proteome</keyword>
<sequence>MKELIDKLMAEGLTEDQAYKAVEIVKNFAKDKFPIFGGAIDRLFDKYGPKEKPEDDFLD</sequence>
<comment type="caution">
    <text evidence="1">The sequence shown here is derived from an EMBL/GenBank/DDBJ whole genome shotgun (WGS) entry which is preliminary data.</text>
</comment>